<dbReference type="SUPFAM" id="SSF51261">
    <property type="entry name" value="Duplicated hybrid motif"/>
    <property type="match status" value="1"/>
</dbReference>
<gene>
    <name evidence="4" type="ORF">ACFONP_14180</name>
</gene>
<dbReference type="CDD" id="cd12797">
    <property type="entry name" value="M23_peptidase"/>
    <property type="match status" value="1"/>
</dbReference>
<proteinExistence type="predicted"/>
<dbReference type="InterPro" id="IPR011055">
    <property type="entry name" value="Dup_hybrid_motif"/>
</dbReference>
<evidence type="ECO:0000259" key="3">
    <source>
        <dbReference type="Pfam" id="PF01551"/>
    </source>
</evidence>
<feature type="coiled-coil region" evidence="2">
    <location>
        <begin position="141"/>
        <end position="228"/>
    </location>
</feature>
<dbReference type="Proteomes" id="UP001595607">
    <property type="component" value="Unassembled WGS sequence"/>
</dbReference>
<feature type="domain" description="M23ase beta-sheet core" evidence="3">
    <location>
        <begin position="281"/>
        <end position="371"/>
    </location>
</feature>
<organism evidence="4 5">
    <name type="scientific">Parvularcula lutaonensis</name>
    <dbReference type="NCBI Taxonomy" id="491923"/>
    <lineage>
        <taxon>Bacteria</taxon>
        <taxon>Pseudomonadati</taxon>
        <taxon>Pseudomonadota</taxon>
        <taxon>Alphaproteobacteria</taxon>
        <taxon>Parvularculales</taxon>
        <taxon>Parvularculaceae</taxon>
        <taxon>Parvularcula</taxon>
    </lineage>
</organism>
<dbReference type="InterPro" id="IPR050570">
    <property type="entry name" value="Cell_wall_metabolism_enzyme"/>
</dbReference>
<reference evidence="5" key="1">
    <citation type="journal article" date="2019" name="Int. J. Syst. Evol. Microbiol.">
        <title>The Global Catalogue of Microorganisms (GCM) 10K type strain sequencing project: providing services to taxonomists for standard genome sequencing and annotation.</title>
        <authorList>
            <consortium name="The Broad Institute Genomics Platform"/>
            <consortium name="The Broad Institute Genome Sequencing Center for Infectious Disease"/>
            <person name="Wu L."/>
            <person name="Ma J."/>
        </authorList>
    </citation>
    <scope>NUCLEOTIDE SEQUENCE [LARGE SCALE GENOMIC DNA]</scope>
    <source>
        <strain evidence="5">KCTC 22245</strain>
    </source>
</reference>
<sequence>MMILVLAFLLSSIQQPDEESRLEDLERQIEERERSAEEIRERTEEMEDALDRLRDQLASTASALQAAESRATELEQDLQDIEAREAIALEERDARAMELSRVLAALQNLERSRPPALVVSPDDAQRAALAAVTLSSISPRLAEIVEARKQEIIDLERLRSEKRAARRALDDTNASLGERRRLLQGLLDERQSAYQQDRAELARVEAEARRLAAEASNIRELLRRLRDLPSAEEVVERYRQSRRDRQLPGTFAEARGRLERPVAGVVTGQFGQRDEVGEQRDAVQMTTRPGAVVTAPYSGIVQWASNFGTLGNVLIIDVGDGYTNIFIGLDRFVVRKGQRVGAGEPVGVMANGAQAPSLRFQVRKRGQPVDPTPWFEPS</sequence>
<keyword evidence="5" id="KW-1185">Reference proteome</keyword>
<protein>
    <submittedName>
        <fullName evidence="4">Murein hydrolase activator EnvC family protein</fullName>
    </submittedName>
</protein>
<keyword evidence="4" id="KW-0378">Hydrolase</keyword>
<dbReference type="RefSeq" id="WP_189576820.1">
    <property type="nucleotide sequence ID" value="NZ_BMXU01000002.1"/>
</dbReference>
<dbReference type="Gene3D" id="2.70.70.10">
    <property type="entry name" value="Glucose Permease (Domain IIA)"/>
    <property type="match status" value="1"/>
</dbReference>
<dbReference type="GO" id="GO:0016787">
    <property type="term" value="F:hydrolase activity"/>
    <property type="evidence" value="ECO:0007669"/>
    <property type="project" value="UniProtKB-KW"/>
</dbReference>
<accession>A0ABV7MHZ0</accession>
<dbReference type="PANTHER" id="PTHR21666:SF289">
    <property type="entry name" value="L-ALA--D-GLU ENDOPEPTIDASE"/>
    <property type="match status" value="1"/>
</dbReference>
<name>A0ABV7MHZ0_9PROT</name>
<evidence type="ECO:0000313" key="4">
    <source>
        <dbReference type="EMBL" id="MFC3303876.1"/>
    </source>
</evidence>
<keyword evidence="1" id="KW-0732">Signal</keyword>
<dbReference type="Pfam" id="PF01551">
    <property type="entry name" value="Peptidase_M23"/>
    <property type="match status" value="1"/>
</dbReference>
<evidence type="ECO:0000313" key="5">
    <source>
        <dbReference type="Proteomes" id="UP001595607"/>
    </source>
</evidence>
<dbReference type="InterPro" id="IPR016047">
    <property type="entry name" value="M23ase_b-sheet_dom"/>
</dbReference>
<comment type="caution">
    <text evidence="4">The sequence shown here is derived from an EMBL/GenBank/DDBJ whole genome shotgun (WGS) entry which is preliminary data.</text>
</comment>
<feature type="coiled-coil region" evidence="2">
    <location>
        <begin position="15"/>
        <end position="91"/>
    </location>
</feature>
<keyword evidence="2" id="KW-0175">Coiled coil</keyword>
<dbReference type="PANTHER" id="PTHR21666">
    <property type="entry name" value="PEPTIDASE-RELATED"/>
    <property type="match status" value="1"/>
</dbReference>
<evidence type="ECO:0000256" key="2">
    <source>
        <dbReference type="SAM" id="Coils"/>
    </source>
</evidence>
<evidence type="ECO:0000256" key="1">
    <source>
        <dbReference type="ARBA" id="ARBA00022729"/>
    </source>
</evidence>
<dbReference type="EMBL" id="JBHRVA010000003">
    <property type="protein sequence ID" value="MFC3303876.1"/>
    <property type="molecule type" value="Genomic_DNA"/>
</dbReference>